<dbReference type="PROSITE" id="PS51257">
    <property type="entry name" value="PROKAR_LIPOPROTEIN"/>
    <property type="match status" value="1"/>
</dbReference>
<dbReference type="Gene3D" id="3.20.20.370">
    <property type="entry name" value="Glycoside hydrolase/deacetylase"/>
    <property type="match status" value="1"/>
</dbReference>
<dbReference type="InterPro" id="IPR002509">
    <property type="entry name" value="NODB_dom"/>
</dbReference>
<dbReference type="PROSITE" id="PS51677">
    <property type="entry name" value="NODB"/>
    <property type="match status" value="1"/>
</dbReference>
<dbReference type="RefSeq" id="WP_199109628.1">
    <property type="nucleotide sequence ID" value="NZ_JAHWXQ010000002.1"/>
</dbReference>
<reference evidence="4 5" key="1">
    <citation type="submission" date="2021-07" db="EMBL/GenBank/DDBJ databases">
        <authorList>
            <person name="Kim M.K."/>
        </authorList>
    </citation>
    <scope>NUCLEOTIDE SEQUENCE [LARGE SCALE GENOMIC DNA]</scope>
    <source>
        <strain evidence="4 5">HLY7-15</strain>
    </source>
</reference>
<dbReference type="EMBL" id="JAHWXQ010000002">
    <property type="protein sequence ID" value="MBW3365104.1"/>
    <property type="molecule type" value="Genomic_DNA"/>
</dbReference>
<name>A0ABS6XAW5_9BACT</name>
<dbReference type="CDD" id="cd10918">
    <property type="entry name" value="CE4_NodB_like_5s_6s"/>
    <property type="match status" value="1"/>
</dbReference>
<sequence length="324" mass="37112">MEYSLRNVITWLLANILIICGCVRRAKARAMSGEFILSMYFHDPSKNEFEACVKWFRENHFTFLSIQDVYRIIQQNLPLPKGAVLLTVDDGWKDNEKNIVEVANKYGVPVAIFVSTEAVEEGAYWWSYLKKAKDLKLRIPPKATLKMVPNDIRLSLINKIKGNVEIEREAMTIEQIRRISESEYITIAGHTHSHPILTNCENDQLYAELKVSKDKLQEWTGKEVSFFAYPNGDYSKKEMKALHDLNYKLAFSSVPKPLTLQDLKNNYCLPRFGILEGASFAENLCRMMGVWKPMMLKLSLPPFKKIPPASAPAYSSKKPKVLVS</sequence>
<dbReference type="Proteomes" id="UP000774935">
    <property type="component" value="Unassembled WGS sequence"/>
</dbReference>
<dbReference type="PANTHER" id="PTHR34216:SF3">
    <property type="entry name" value="POLY-BETA-1,6-N-ACETYL-D-GLUCOSAMINE N-DEACETYLASE"/>
    <property type="match status" value="1"/>
</dbReference>
<evidence type="ECO:0000259" key="3">
    <source>
        <dbReference type="PROSITE" id="PS51677"/>
    </source>
</evidence>
<gene>
    <name evidence="4" type="ORF">KYK27_08615</name>
</gene>
<dbReference type="PANTHER" id="PTHR34216">
    <property type="match status" value="1"/>
</dbReference>
<proteinExistence type="predicted"/>
<dbReference type="InterPro" id="IPR051398">
    <property type="entry name" value="Polysacch_Deacetylase"/>
</dbReference>
<feature type="domain" description="NodB homology" evidence="3">
    <location>
        <begin position="82"/>
        <end position="324"/>
    </location>
</feature>
<evidence type="ECO:0000256" key="2">
    <source>
        <dbReference type="ARBA" id="ARBA00022729"/>
    </source>
</evidence>
<evidence type="ECO:0000313" key="4">
    <source>
        <dbReference type="EMBL" id="MBW3365104.1"/>
    </source>
</evidence>
<evidence type="ECO:0000256" key="1">
    <source>
        <dbReference type="ARBA" id="ARBA00004613"/>
    </source>
</evidence>
<organism evidence="4 5">
    <name type="scientific">Pontibacter populi</name>
    <dbReference type="NCBI Taxonomy" id="890055"/>
    <lineage>
        <taxon>Bacteria</taxon>
        <taxon>Pseudomonadati</taxon>
        <taxon>Bacteroidota</taxon>
        <taxon>Cytophagia</taxon>
        <taxon>Cytophagales</taxon>
        <taxon>Hymenobacteraceae</taxon>
        <taxon>Pontibacter</taxon>
    </lineage>
</organism>
<dbReference type="InterPro" id="IPR011330">
    <property type="entry name" value="Glyco_hydro/deAcase_b/a-brl"/>
</dbReference>
<keyword evidence="5" id="KW-1185">Reference proteome</keyword>
<comment type="caution">
    <text evidence="4">The sequence shown here is derived from an EMBL/GenBank/DDBJ whole genome shotgun (WGS) entry which is preliminary data.</text>
</comment>
<protein>
    <submittedName>
        <fullName evidence="4">Polysaccharide deacetylase family protein</fullName>
    </submittedName>
</protein>
<dbReference type="SUPFAM" id="SSF88713">
    <property type="entry name" value="Glycoside hydrolase/deacetylase"/>
    <property type="match status" value="1"/>
</dbReference>
<keyword evidence="2" id="KW-0732">Signal</keyword>
<dbReference type="Pfam" id="PF01522">
    <property type="entry name" value="Polysacc_deac_1"/>
    <property type="match status" value="1"/>
</dbReference>
<evidence type="ECO:0000313" key="5">
    <source>
        <dbReference type="Proteomes" id="UP000774935"/>
    </source>
</evidence>
<accession>A0ABS6XAW5</accession>
<comment type="subcellular location">
    <subcellularLocation>
        <location evidence="1">Secreted</location>
    </subcellularLocation>
</comment>